<dbReference type="RefSeq" id="XP_015884059.1">
    <property type="nucleotide sequence ID" value="XM_016028573.4"/>
</dbReference>
<evidence type="ECO:0000256" key="6">
    <source>
        <dbReference type="ARBA" id="ARBA00023136"/>
    </source>
</evidence>
<keyword evidence="3 8" id="KW-0808">Transferase</keyword>
<feature type="compositionally biased region" description="Basic and acidic residues" evidence="9">
    <location>
        <begin position="463"/>
        <end position="472"/>
    </location>
</feature>
<dbReference type="PANTHER" id="PTHR22883">
    <property type="entry name" value="ZINC FINGER DHHC DOMAIN CONTAINING PROTEIN"/>
    <property type="match status" value="1"/>
</dbReference>
<evidence type="ECO:0000313" key="12">
    <source>
        <dbReference type="RefSeq" id="XP_015884059.1"/>
    </source>
</evidence>
<keyword evidence="11" id="KW-1185">Reference proteome</keyword>
<comment type="catalytic activity">
    <reaction evidence="8">
        <text>L-cysteinyl-[protein] + hexadecanoyl-CoA = S-hexadecanoyl-L-cysteinyl-[protein] + CoA</text>
        <dbReference type="Rhea" id="RHEA:36683"/>
        <dbReference type="Rhea" id="RHEA-COMP:10131"/>
        <dbReference type="Rhea" id="RHEA-COMP:11032"/>
        <dbReference type="ChEBI" id="CHEBI:29950"/>
        <dbReference type="ChEBI" id="CHEBI:57287"/>
        <dbReference type="ChEBI" id="CHEBI:57379"/>
        <dbReference type="ChEBI" id="CHEBI:74151"/>
        <dbReference type="EC" id="2.3.1.225"/>
    </reaction>
</comment>
<feature type="transmembrane region" description="Helical" evidence="8">
    <location>
        <begin position="44"/>
        <end position="62"/>
    </location>
</feature>
<dbReference type="GO" id="GO:0005794">
    <property type="term" value="C:Golgi apparatus"/>
    <property type="evidence" value="ECO:0007669"/>
    <property type="project" value="TreeGrafter"/>
</dbReference>
<feature type="region of interest" description="Disordered" evidence="9">
    <location>
        <begin position="349"/>
        <end position="377"/>
    </location>
</feature>
<sequence>MARRHGWELPAHTFQVVAITVFFLLSVAYYAFFAPFLGKNIYEYAAIGVYSFFALAVFILYVRCTAIDPADPGILLEADNMSTYRSQNDADVPGIEDPRKMELNNGGRPYRHTSSWCSKLGAFFCGFLVIEDCCKDEILQQQSGEDALFCTLCNAEVRKFSKHCRSCDKCVDGFDHHCRWLNNCVGRKNYITFVCLMATSLVWLMVEFGVGIAVLVRCFVDKKGMNSQIADKLGVGFSRAPFATVVALCTSISFLATVPLGELFFFHMILIRKGITTYEYVVAMRTQSEPPGPSLDGGDHQSLPSSPTSSAVTAISGRSSLGMSLQYKGAWCTPPRIFVDHQDEIIPHLEPGRLPSTVDPDAVQQPDKGKKSQRPVRISAWKLAKLDSNEAMKAANKARASSSVLRPVASRHQAYDADYVSTSSISGRSSPVSTTDQGFQNKNAKAGPSRLSPSRSSYPPSRASREDIEASHHSVSSFSGPHVSNVIPSPLEQRNSNRDHYNPIYQSSTDQSQSSAKPTKGNENVSQIPTRKNNFSTAENTRSSVFWDQEAGRFVSSSSRPVGSSSQVPGAELLYTGQSIFFGGPVVNEQPVRGTRNSGNSLTSVLDRGSTYQQGRAQSGGQLPVFTPSDNQQNRFPSSRLS</sequence>
<organism evidence="11 12">
    <name type="scientific">Ziziphus jujuba</name>
    <name type="common">Chinese jujube</name>
    <name type="synonym">Ziziphus sativa</name>
    <dbReference type="NCBI Taxonomy" id="326968"/>
    <lineage>
        <taxon>Eukaryota</taxon>
        <taxon>Viridiplantae</taxon>
        <taxon>Streptophyta</taxon>
        <taxon>Embryophyta</taxon>
        <taxon>Tracheophyta</taxon>
        <taxon>Spermatophyta</taxon>
        <taxon>Magnoliopsida</taxon>
        <taxon>eudicotyledons</taxon>
        <taxon>Gunneridae</taxon>
        <taxon>Pentapetalae</taxon>
        <taxon>rosids</taxon>
        <taxon>fabids</taxon>
        <taxon>Rosales</taxon>
        <taxon>Rhamnaceae</taxon>
        <taxon>Paliureae</taxon>
        <taxon>Ziziphus</taxon>
    </lineage>
</organism>
<dbReference type="AlphaFoldDB" id="A0A6P3ZUY7"/>
<evidence type="ECO:0000256" key="7">
    <source>
        <dbReference type="ARBA" id="ARBA00023315"/>
    </source>
</evidence>
<comment type="subcellular location">
    <subcellularLocation>
        <location evidence="1">Endomembrane system</location>
        <topology evidence="1">Multi-pass membrane protein</topology>
    </subcellularLocation>
</comment>
<dbReference type="InterPro" id="IPR039859">
    <property type="entry name" value="PFA4/ZDH16/20/ERF2-like"/>
</dbReference>
<feature type="compositionally biased region" description="Low complexity" evidence="9">
    <location>
        <begin position="448"/>
        <end position="462"/>
    </location>
</feature>
<feature type="compositionally biased region" description="Polar residues" evidence="9">
    <location>
        <begin position="504"/>
        <end position="541"/>
    </location>
</feature>
<dbReference type="GO" id="GO:0005783">
    <property type="term" value="C:endoplasmic reticulum"/>
    <property type="evidence" value="ECO:0007669"/>
    <property type="project" value="TreeGrafter"/>
</dbReference>
<evidence type="ECO:0000313" key="11">
    <source>
        <dbReference type="Proteomes" id="UP001652623"/>
    </source>
</evidence>
<evidence type="ECO:0000256" key="9">
    <source>
        <dbReference type="SAM" id="MobiDB-lite"/>
    </source>
</evidence>
<dbReference type="FunCoup" id="A0A6P3ZUY7">
    <property type="interactions" value="96"/>
</dbReference>
<feature type="domain" description="Palmitoyltransferase DHHC" evidence="10">
    <location>
        <begin position="147"/>
        <end position="281"/>
    </location>
</feature>
<dbReference type="EC" id="2.3.1.225" evidence="8"/>
<feature type="compositionally biased region" description="Polar residues" evidence="9">
    <location>
        <begin position="595"/>
        <end position="621"/>
    </location>
</feature>
<dbReference type="GeneID" id="107419773"/>
<keyword evidence="4 8" id="KW-0812">Transmembrane</keyword>
<dbReference type="InParanoid" id="A0A6P3ZUY7"/>
<dbReference type="InterPro" id="IPR001594">
    <property type="entry name" value="Palmitoyltrfase_DHHC"/>
</dbReference>
<proteinExistence type="inferred from homology"/>
<feature type="transmembrane region" description="Helical" evidence="8">
    <location>
        <begin position="12"/>
        <end position="32"/>
    </location>
</feature>
<dbReference type="GO" id="GO:0019706">
    <property type="term" value="F:protein-cysteine S-palmitoyltransferase activity"/>
    <property type="evidence" value="ECO:0007669"/>
    <property type="project" value="UniProtKB-EC"/>
</dbReference>
<evidence type="ECO:0000256" key="5">
    <source>
        <dbReference type="ARBA" id="ARBA00022989"/>
    </source>
</evidence>
<evidence type="ECO:0000256" key="1">
    <source>
        <dbReference type="ARBA" id="ARBA00004127"/>
    </source>
</evidence>
<name>A0A6P3ZUY7_ZIZJJ</name>
<keyword evidence="7 8" id="KW-0012">Acyltransferase</keyword>
<evidence type="ECO:0000256" key="2">
    <source>
        <dbReference type="ARBA" id="ARBA00008574"/>
    </source>
</evidence>
<feature type="region of interest" description="Disordered" evidence="9">
    <location>
        <begin position="420"/>
        <end position="541"/>
    </location>
</feature>
<comment type="domain">
    <text evidence="8">The DHHC domain is required for palmitoyltransferase activity.</text>
</comment>
<gene>
    <name evidence="12" type="primary">LOC107419773</name>
</gene>
<feature type="region of interest" description="Disordered" evidence="9">
    <location>
        <begin position="588"/>
        <end position="642"/>
    </location>
</feature>
<protein>
    <recommendedName>
        <fullName evidence="8">S-acyltransferase</fullName>
        <ecNumber evidence="8">2.3.1.225</ecNumber>
    </recommendedName>
    <alternativeName>
        <fullName evidence="8">Palmitoyltransferase</fullName>
    </alternativeName>
</protein>
<feature type="region of interest" description="Disordered" evidence="9">
    <location>
        <begin position="289"/>
        <end position="313"/>
    </location>
</feature>
<feature type="transmembrane region" description="Helical" evidence="8">
    <location>
        <begin position="190"/>
        <end position="216"/>
    </location>
</feature>
<evidence type="ECO:0000256" key="4">
    <source>
        <dbReference type="ARBA" id="ARBA00022692"/>
    </source>
</evidence>
<evidence type="ECO:0000256" key="8">
    <source>
        <dbReference type="RuleBase" id="RU079119"/>
    </source>
</evidence>
<evidence type="ECO:0000256" key="3">
    <source>
        <dbReference type="ARBA" id="ARBA00022679"/>
    </source>
</evidence>
<dbReference type="Proteomes" id="UP001652623">
    <property type="component" value="Chromosome 5"/>
</dbReference>
<keyword evidence="6 8" id="KW-0472">Membrane</keyword>
<reference evidence="12" key="1">
    <citation type="submission" date="2025-08" db="UniProtKB">
        <authorList>
            <consortium name="RefSeq"/>
        </authorList>
    </citation>
    <scope>IDENTIFICATION</scope>
    <source>
        <tissue evidence="12">Seedling</tissue>
    </source>
</reference>
<dbReference type="GO" id="GO:0006612">
    <property type="term" value="P:protein targeting to membrane"/>
    <property type="evidence" value="ECO:0007669"/>
    <property type="project" value="TreeGrafter"/>
</dbReference>
<dbReference type="KEGG" id="zju:107419773"/>
<feature type="compositionally biased region" description="Polar residues" evidence="9">
    <location>
        <begin position="628"/>
        <end position="642"/>
    </location>
</feature>
<keyword evidence="5 8" id="KW-1133">Transmembrane helix</keyword>
<feature type="compositionally biased region" description="Polar residues" evidence="9">
    <location>
        <begin position="420"/>
        <end position="443"/>
    </location>
</feature>
<evidence type="ECO:0000259" key="10">
    <source>
        <dbReference type="Pfam" id="PF01529"/>
    </source>
</evidence>
<dbReference type="Pfam" id="PF01529">
    <property type="entry name" value="DHHC"/>
    <property type="match status" value="1"/>
</dbReference>
<feature type="compositionally biased region" description="Polar residues" evidence="9">
    <location>
        <begin position="302"/>
        <end position="313"/>
    </location>
</feature>
<accession>A0A6P3ZUY7</accession>
<feature type="transmembrane region" description="Helical" evidence="8">
    <location>
        <begin position="242"/>
        <end position="266"/>
    </location>
</feature>
<dbReference type="PROSITE" id="PS50216">
    <property type="entry name" value="DHHC"/>
    <property type="match status" value="1"/>
</dbReference>
<comment type="similarity">
    <text evidence="2 8">Belongs to the DHHC palmitoyltransferase family.</text>
</comment>
<dbReference type="PANTHER" id="PTHR22883:SF316">
    <property type="entry name" value="PROTEIN S-ACYLTRANSFERASE 21"/>
    <property type="match status" value="1"/>
</dbReference>